<sequence length="144" mass="16171">MFHFHDCFREGNSMVTACYSAAFPVCKAGYRTALRRSSTWTLSACARLGTGRQTCLMKSLPRTPCRAQTSPGLYVFGLSFFRCSEVGEFQHFGRLATLCSPRLDVMLVEPILLRRMKTDGDYVEESKKKKGRKTVKADGRGRLG</sequence>
<comment type="caution">
    <text evidence="2">The sequence shown here is derived from an EMBL/GenBank/DDBJ whole genome shotgun (WGS) entry which is preliminary data.</text>
</comment>
<evidence type="ECO:0000256" key="1">
    <source>
        <dbReference type="SAM" id="MobiDB-lite"/>
    </source>
</evidence>
<keyword evidence="3" id="KW-1185">Reference proteome</keyword>
<organism evidence="2 3">
    <name type="scientific">Durusdinium trenchii</name>
    <dbReference type="NCBI Taxonomy" id="1381693"/>
    <lineage>
        <taxon>Eukaryota</taxon>
        <taxon>Sar</taxon>
        <taxon>Alveolata</taxon>
        <taxon>Dinophyceae</taxon>
        <taxon>Suessiales</taxon>
        <taxon>Symbiodiniaceae</taxon>
        <taxon>Durusdinium</taxon>
    </lineage>
</organism>
<evidence type="ECO:0000313" key="3">
    <source>
        <dbReference type="Proteomes" id="UP001642484"/>
    </source>
</evidence>
<proteinExistence type="predicted"/>
<evidence type="ECO:0000313" key="2">
    <source>
        <dbReference type="EMBL" id="CAK8993804.1"/>
    </source>
</evidence>
<dbReference type="Proteomes" id="UP001642484">
    <property type="component" value="Unassembled WGS sequence"/>
</dbReference>
<dbReference type="EMBL" id="CAXAMN010001336">
    <property type="protein sequence ID" value="CAK8993804.1"/>
    <property type="molecule type" value="Genomic_DNA"/>
</dbReference>
<name>A0ABP0HWH6_9DINO</name>
<gene>
    <name evidence="2" type="ORF">CCMP2556_LOCUS3380</name>
</gene>
<feature type="compositionally biased region" description="Basic and acidic residues" evidence="1">
    <location>
        <begin position="135"/>
        <end position="144"/>
    </location>
</feature>
<protein>
    <submittedName>
        <fullName evidence="2">Uncharacterized protein</fullName>
    </submittedName>
</protein>
<feature type="region of interest" description="Disordered" evidence="1">
    <location>
        <begin position="124"/>
        <end position="144"/>
    </location>
</feature>
<accession>A0ABP0HWH6</accession>
<reference evidence="2 3" key="1">
    <citation type="submission" date="2024-02" db="EMBL/GenBank/DDBJ databases">
        <authorList>
            <person name="Chen Y."/>
            <person name="Shah S."/>
            <person name="Dougan E. K."/>
            <person name="Thang M."/>
            <person name="Chan C."/>
        </authorList>
    </citation>
    <scope>NUCLEOTIDE SEQUENCE [LARGE SCALE GENOMIC DNA]</scope>
</reference>